<gene>
    <name evidence="2" type="ORF">RZY48_002458</name>
</gene>
<name>A0AAI9CUS1_9VIBR</name>
<accession>A0AAI9CUS1</accession>
<proteinExistence type="predicted"/>
<reference evidence="2" key="1">
    <citation type="submission" date="2023-10" db="EMBL/GenBank/DDBJ databases">
        <authorList>
            <consortium name="PulseNet: The National Subtyping Network for Foodborne Disease Surveillance"/>
        </authorList>
    </citation>
    <scope>NUCLEOTIDE SEQUENCE</scope>
    <source>
        <strain evidence="2">PNUSAV004886</strain>
    </source>
</reference>
<dbReference type="InterPro" id="IPR046537">
    <property type="entry name" value="DUF6602"/>
</dbReference>
<dbReference type="Proteomes" id="UP001253463">
    <property type="component" value="Unassembled WGS sequence"/>
</dbReference>
<dbReference type="AlphaFoldDB" id="A0AAI9CUS1"/>
<dbReference type="Pfam" id="PF20247">
    <property type="entry name" value="DUF6602"/>
    <property type="match status" value="1"/>
</dbReference>
<evidence type="ECO:0000313" key="2">
    <source>
        <dbReference type="EMBL" id="ELN6933040.1"/>
    </source>
</evidence>
<evidence type="ECO:0000313" key="3">
    <source>
        <dbReference type="Proteomes" id="UP001253463"/>
    </source>
</evidence>
<organism evidence="2 3">
    <name type="scientific">Vibrio navarrensis</name>
    <dbReference type="NCBI Taxonomy" id="29495"/>
    <lineage>
        <taxon>Bacteria</taxon>
        <taxon>Pseudomonadati</taxon>
        <taxon>Pseudomonadota</taxon>
        <taxon>Gammaproteobacteria</taxon>
        <taxon>Vibrionales</taxon>
        <taxon>Vibrionaceae</taxon>
        <taxon>Vibrio</taxon>
    </lineage>
</organism>
<sequence>MSNKVFHNYCKNALEILRTQYDSTKILKHNAMSGAVREQIIKDFLSEHLPELISVVSGQIFDSKDSYSKQQDIVLVLKSMPRLPFASGNELIFQEGVVATIEIKTTLNRAVLKNIGDNIKSVNALQSAIGASALMGVTHNWLSNRVLTTIITYGGSSLVSYIDELANLEQDQKPDLLLDLSQGLLIKNHGLLLPQHGNVDYLLVDGAAEGFKLFLTFLTEITGTLASRGVCWRNYL</sequence>
<dbReference type="EMBL" id="ABNSCA010000005">
    <property type="protein sequence ID" value="ELN6933040.1"/>
    <property type="molecule type" value="Genomic_DNA"/>
</dbReference>
<feature type="domain" description="DUF6602" evidence="1">
    <location>
        <begin position="27"/>
        <end position="125"/>
    </location>
</feature>
<evidence type="ECO:0000259" key="1">
    <source>
        <dbReference type="Pfam" id="PF20247"/>
    </source>
</evidence>
<comment type="caution">
    <text evidence="2">The sequence shown here is derived from an EMBL/GenBank/DDBJ whole genome shotgun (WGS) entry which is preliminary data.</text>
</comment>
<dbReference type="CDD" id="cd21173">
    <property type="entry name" value="NucC-like"/>
    <property type="match status" value="1"/>
</dbReference>
<protein>
    <recommendedName>
        <fullName evidence="1">DUF6602 domain-containing protein</fullName>
    </recommendedName>
</protein>